<dbReference type="EMBL" id="CACSAS010000001">
    <property type="protein sequence ID" value="CAA0101280.1"/>
    <property type="molecule type" value="Genomic_DNA"/>
</dbReference>
<organism evidence="2 3">
    <name type="scientific">Starkeya nomas</name>
    <dbReference type="NCBI Taxonomy" id="2666134"/>
    <lineage>
        <taxon>Bacteria</taxon>
        <taxon>Pseudomonadati</taxon>
        <taxon>Pseudomonadota</taxon>
        <taxon>Alphaproteobacteria</taxon>
        <taxon>Hyphomicrobiales</taxon>
        <taxon>Xanthobacteraceae</taxon>
        <taxon>Starkeya</taxon>
    </lineage>
</organism>
<accession>A0A5S9PC37</accession>
<reference evidence="2 3" key="1">
    <citation type="submission" date="2019-12" db="EMBL/GenBank/DDBJ databases">
        <authorList>
            <person name="Reyes-Prieto M."/>
        </authorList>
    </citation>
    <scope>NUCLEOTIDE SEQUENCE [LARGE SCALE GENOMIC DNA]</scope>
    <source>
        <strain evidence="2">HF14-78462</strain>
    </source>
</reference>
<keyword evidence="1" id="KW-1133">Transmembrane helix</keyword>
<dbReference type="Proteomes" id="UP000433050">
    <property type="component" value="Unassembled WGS sequence"/>
</dbReference>
<proteinExistence type="predicted"/>
<sequence>MNELAAWIFLGAIWIAIIALFVRQQRAHVAGMRELRQFRRREAHVATMRNLCRVGRVR</sequence>
<protein>
    <recommendedName>
        <fullName evidence="4">CcmD family protein</fullName>
    </recommendedName>
</protein>
<dbReference type="RefSeq" id="WP_159599459.1">
    <property type="nucleotide sequence ID" value="NZ_CACSAS010000001.1"/>
</dbReference>
<keyword evidence="1" id="KW-0472">Membrane</keyword>
<evidence type="ECO:0008006" key="4">
    <source>
        <dbReference type="Google" id="ProtNLM"/>
    </source>
</evidence>
<keyword evidence="1" id="KW-0812">Transmembrane</keyword>
<evidence type="ECO:0000313" key="3">
    <source>
        <dbReference type="Proteomes" id="UP000433050"/>
    </source>
</evidence>
<dbReference type="AlphaFoldDB" id="A0A5S9PC37"/>
<evidence type="ECO:0000256" key="1">
    <source>
        <dbReference type="SAM" id="Phobius"/>
    </source>
</evidence>
<feature type="transmembrane region" description="Helical" evidence="1">
    <location>
        <begin position="6"/>
        <end position="23"/>
    </location>
</feature>
<gene>
    <name evidence="2" type="ORF">STARVERO_02740</name>
</gene>
<keyword evidence="3" id="KW-1185">Reference proteome</keyword>
<evidence type="ECO:0000313" key="2">
    <source>
        <dbReference type="EMBL" id="CAA0101280.1"/>
    </source>
</evidence>
<name>A0A5S9PC37_9HYPH</name>